<evidence type="ECO:0000256" key="8">
    <source>
        <dbReference type="PIRSR" id="PIRSR038994-3"/>
    </source>
</evidence>
<dbReference type="EC" id="3.5.1.25" evidence="10"/>
<reference evidence="10 11" key="1">
    <citation type="submission" date="2019-01" db="EMBL/GenBank/DDBJ databases">
        <title>Lacibacter sp. strain TTM-7.</title>
        <authorList>
            <person name="Chen W.-M."/>
        </authorList>
    </citation>
    <scope>NUCLEOTIDE SEQUENCE [LARGE SCALE GENOMIC DNA]</scope>
    <source>
        <strain evidence="10 11">TTM-7</strain>
    </source>
</reference>
<dbReference type="NCBIfam" id="TIGR00221">
    <property type="entry name" value="nagA"/>
    <property type="match status" value="1"/>
</dbReference>
<proteinExistence type="inferred from homology"/>
<evidence type="ECO:0000256" key="3">
    <source>
        <dbReference type="ARBA" id="ARBA00022801"/>
    </source>
</evidence>
<name>A0A4Q1CK33_9BACT</name>
<dbReference type="PIRSF" id="PIRSF038994">
    <property type="entry name" value="NagA"/>
    <property type="match status" value="1"/>
</dbReference>
<evidence type="ECO:0000256" key="2">
    <source>
        <dbReference type="ARBA" id="ARBA00022723"/>
    </source>
</evidence>
<dbReference type="PANTHER" id="PTHR11113">
    <property type="entry name" value="N-ACETYLGLUCOSAMINE-6-PHOSPHATE DEACETYLASE"/>
    <property type="match status" value="1"/>
</dbReference>
<organism evidence="10 11">
    <name type="scientific">Lacibacter luteus</name>
    <dbReference type="NCBI Taxonomy" id="2508719"/>
    <lineage>
        <taxon>Bacteria</taxon>
        <taxon>Pseudomonadati</taxon>
        <taxon>Bacteroidota</taxon>
        <taxon>Chitinophagia</taxon>
        <taxon>Chitinophagales</taxon>
        <taxon>Chitinophagaceae</taxon>
        <taxon>Lacibacter</taxon>
    </lineage>
</organism>
<dbReference type="GO" id="GO:0008448">
    <property type="term" value="F:N-acetylglucosamine-6-phosphate deacetylase activity"/>
    <property type="evidence" value="ECO:0007669"/>
    <property type="project" value="UniProtKB-EC"/>
</dbReference>
<dbReference type="Pfam" id="PF01979">
    <property type="entry name" value="Amidohydro_1"/>
    <property type="match status" value="1"/>
</dbReference>
<dbReference type="GO" id="GO:0046872">
    <property type="term" value="F:metal ion binding"/>
    <property type="evidence" value="ECO:0007669"/>
    <property type="project" value="UniProtKB-KW"/>
</dbReference>
<keyword evidence="11" id="KW-1185">Reference proteome</keyword>
<dbReference type="PANTHER" id="PTHR11113:SF14">
    <property type="entry name" value="N-ACETYLGLUCOSAMINE-6-PHOSPHATE DEACETYLASE"/>
    <property type="match status" value="1"/>
</dbReference>
<dbReference type="InterPro" id="IPR032466">
    <property type="entry name" value="Metal_Hydrolase"/>
</dbReference>
<feature type="binding site" evidence="8">
    <location>
        <position position="215"/>
    </location>
    <ligand>
        <name>Zn(2+)</name>
        <dbReference type="ChEBI" id="CHEBI:29105"/>
    </ligand>
</feature>
<dbReference type="Proteomes" id="UP000290204">
    <property type="component" value="Unassembled WGS sequence"/>
</dbReference>
<evidence type="ECO:0000256" key="5">
    <source>
        <dbReference type="PIRNR" id="PIRNR038994"/>
    </source>
</evidence>
<gene>
    <name evidence="10" type="primary">nagA</name>
    <name evidence="10" type="ORF">ESA94_08780</name>
</gene>
<evidence type="ECO:0000256" key="6">
    <source>
        <dbReference type="PIRSR" id="PIRSR038994-1"/>
    </source>
</evidence>
<feature type="binding site" evidence="8">
    <location>
        <position position="194"/>
    </location>
    <ligand>
        <name>Zn(2+)</name>
        <dbReference type="ChEBI" id="CHEBI:29105"/>
    </ligand>
</feature>
<dbReference type="GO" id="GO:0006046">
    <property type="term" value="P:N-acetylglucosamine catabolic process"/>
    <property type="evidence" value="ECO:0007669"/>
    <property type="project" value="TreeGrafter"/>
</dbReference>
<feature type="binding site" evidence="7">
    <location>
        <begin position="298"/>
        <end position="300"/>
    </location>
    <ligand>
        <name>substrate</name>
    </ligand>
</feature>
<feature type="binding site" evidence="7">
    <location>
        <position position="226"/>
    </location>
    <ligand>
        <name>substrate</name>
    </ligand>
</feature>
<comment type="caution">
    <text evidence="10">The sequence shown here is derived from an EMBL/GenBank/DDBJ whole genome shotgun (WGS) entry which is preliminary data.</text>
</comment>
<feature type="binding site" evidence="7">
    <location>
        <begin position="218"/>
        <end position="219"/>
    </location>
    <ligand>
        <name>substrate</name>
    </ligand>
</feature>
<keyword evidence="3 5" id="KW-0378">Hydrolase</keyword>
<feature type="binding site" evidence="8">
    <location>
        <position position="129"/>
    </location>
    <ligand>
        <name>Zn(2+)</name>
        <dbReference type="ChEBI" id="CHEBI:29105"/>
    </ligand>
</feature>
<keyword evidence="4 5" id="KW-0119">Carbohydrate metabolism</keyword>
<feature type="active site" description="Proton donor/acceptor" evidence="6">
    <location>
        <position position="272"/>
    </location>
</feature>
<accession>A0A4Q1CK33</accession>
<dbReference type="OrthoDB" id="9776488at2"/>
<feature type="domain" description="Amidohydrolase-related" evidence="9">
    <location>
        <begin position="50"/>
        <end position="369"/>
    </location>
</feature>
<feature type="binding site" evidence="7">
    <location>
        <position position="140"/>
    </location>
    <ligand>
        <name>substrate</name>
    </ligand>
</feature>
<dbReference type="SUPFAM" id="SSF51338">
    <property type="entry name" value="Composite domain of metallo-dependent hydrolases"/>
    <property type="match status" value="1"/>
</dbReference>
<dbReference type="InterPro" id="IPR011059">
    <property type="entry name" value="Metal-dep_hydrolase_composite"/>
</dbReference>
<keyword evidence="2 8" id="KW-0479">Metal-binding</keyword>
<sequence>MQVFYNGTVFTGDRFINDRAVIVNNGIVEAIIPVADIPQDMNRYDLQGSFLVPAFIDLQLYGGNGLLFSQALNEEAILATDAYCVNGGCTGFLLTMATNSIAVFLQGIDVVKSFLQKNQQTGLLGLHLEGPYINPVKRGAHLLEHIKQPTVDEVKLLLDKAEGIVKMMTLAPEQCSDEVLQLLIDHNVIVSAGHSNATYKQATDGFNKGITAATHLFNAMSPLQGRELGMVGAIYDHSGVYSSIVCDGFHTSFEAVRISKKMMQERLFLITDAVTETTEGAYQHLLKDDRYVLPDGTLSGSALTMMRAVNNCVQHAGIEFDEALRMASLYPARVANLLQYGKIEEGFVADFAVLSKSKQVTAAFRSGRLLTK</sequence>
<dbReference type="EMBL" id="SDHW01000002">
    <property type="protein sequence ID" value="RXK61000.1"/>
    <property type="molecule type" value="Genomic_DNA"/>
</dbReference>
<dbReference type="InterPro" id="IPR006680">
    <property type="entry name" value="Amidohydro-rel"/>
</dbReference>
<dbReference type="Gene3D" id="2.30.40.10">
    <property type="entry name" value="Urease, subunit C, domain 1"/>
    <property type="match status" value="1"/>
</dbReference>
<evidence type="ECO:0000256" key="4">
    <source>
        <dbReference type="ARBA" id="ARBA00023277"/>
    </source>
</evidence>
<dbReference type="SUPFAM" id="SSF51556">
    <property type="entry name" value="Metallo-dependent hydrolases"/>
    <property type="match status" value="1"/>
</dbReference>
<protein>
    <submittedName>
        <fullName evidence="10">N-acetylglucosamine-6-phosphate deacetylase</fullName>
        <ecNumber evidence="10">3.5.1.25</ecNumber>
    </submittedName>
</protein>
<comment type="similarity">
    <text evidence="1 5">Belongs to the metallo-dependent hydrolases superfamily. NagA family.</text>
</comment>
<evidence type="ECO:0000313" key="10">
    <source>
        <dbReference type="EMBL" id="RXK61000.1"/>
    </source>
</evidence>
<dbReference type="AlphaFoldDB" id="A0A4Q1CK33"/>
<evidence type="ECO:0000256" key="1">
    <source>
        <dbReference type="ARBA" id="ARBA00010716"/>
    </source>
</evidence>
<feature type="binding site" evidence="7">
    <location>
        <position position="250"/>
    </location>
    <ligand>
        <name>substrate</name>
    </ligand>
</feature>
<evidence type="ECO:0000313" key="11">
    <source>
        <dbReference type="Proteomes" id="UP000290204"/>
    </source>
</evidence>
<evidence type="ECO:0000256" key="7">
    <source>
        <dbReference type="PIRSR" id="PIRSR038994-2"/>
    </source>
</evidence>
<comment type="cofactor">
    <cofactor evidence="8">
        <name>a divalent metal cation</name>
        <dbReference type="ChEBI" id="CHEBI:60240"/>
    </cofactor>
    <text evidence="8">Binds 1 divalent metal cation per subunit.</text>
</comment>
<dbReference type="InterPro" id="IPR003764">
    <property type="entry name" value="GlcNAc_6-P_deAcase"/>
</dbReference>
<evidence type="ECO:0000259" key="9">
    <source>
        <dbReference type="Pfam" id="PF01979"/>
    </source>
</evidence>
<dbReference type="Gene3D" id="3.20.20.140">
    <property type="entry name" value="Metal-dependent hydrolases"/>
    <property type="match status" value="1"/>
</dbReference>